<dbReference type="AlphaFoldDB" id="A0A6B0YQ28"/>
<proteinExistence type="predicted"/>
<evidence type="ECO:0000313" key="1">
    <source>
        <dbReference type="EMBL" id="MXY92305.1"/>
    </source>
</evidence>
<organism evidence="1">
    <name type="scientific">Caldilineaceae bacterium SB0664_bin_27</name>
    <dbReference type="NCBI Taxonomy" id="2605260"/>
    <lineage>
        <taxon>Bacteria</taxon>
        <taxon>Bacillati</taxon>
        <taxon>Chloroflexota</taxon>
        <taxon>Caldilineae</taxon>
        <taxon>Caldilineales</taxon>
        <taxon>Caldilineaceae</taxon>
    </lineage>
</organism>
<name>A0A6B0YQ28_9CHLR</name>
<reference evidence="1" key="1">
    <citation type="submission" date="2019-09" db="EMBL/GenBank/DDBJ databases">
        <title>Characterisation of the sponge microbiome using genome-centric metagenomics.</title>
        <authorList>
            <person name="Engelberts J.P."/>
            <person name="Robbins S.J."/>
            <person name="De Goeij J.M."/>
            <person name="Aranda M."/>
            <person name="Bell S.C."/>
            <person name="Webster N.S."/>
        </authorList>
    </citation>
    <scope>NUCLEOTIDE SEQUENCE</scope>
    <source>
        <strain evidence="1">SB0664_bin_27</strain>
    </source>
</reference>
<sequence>MPLTRDFKETVQVRAERDPAFREGLLKEGVECLLAGDVDTGKIVLRDYINATIGFEELGSLTNKPPKSLMRMFGPSGNPRARNLFEVISCIQQHEGVQFEVKAVR</sequence>
<comment type="caution">
    <text evidence="1">The sequence shown here is derived from an EMBL/GenBank/DDBJ whole genome shotgun (WGS) entry which is preliminary data.</text>
</comment>
<gene>
    <name evidence="1" type="ORF">F4Y42_02535</name>
</gene>
<protein>
    <submittedName>
        <fullName evidence="1">Transcriptional regulator</fullName>
    </submittedName>
</protein>
<dbReference type="EMBL" id="VXRG01000027">
    <property type="protein sequence ID" value="MXY92305.1"/>
    <property type="molecule type" value="Genomic_DNA"/>
</dbReference>
<accession>A0A6B0YQ28</accession>